<dbReference type="InterPro" id="IPR011006">
    <property type="entry name" value="CheY-like_superfamily"/>
</dbReference>
<dbReference type="InterPro" id="IPR001789">
    <property type="entry name" value="Sig_transdc_resp-reg_receiver"/>
</dbReference>
<dbReference type="AlphaFoldDB" id="A0A512NRL0"/>
<organism evidence="4 5">
    <name type="scientific">Reyranella soli</name>
    <dbReference type="NCBI Taxonomy" id="1230389"/>
    <lineage>
        <taxon>Bacteria</taxon>
        <taxon>Pseudomonadati</taxon>
        <taxon>Pseudomonadota</taxon>
        <taxon>Alphaproteobacteria</taxon>
        <taxon>Hyphomicrobiales</taxon>
        <taxon>Reyranellaceae</taxon>
        <taxon>Reyranella</taxon>
    </lineage>
</organism>
<feature type="modified residue" description="4-aspartylphosphate" evidence="2">
    <location>
        <position position="54"/>
    </location>
</feature>
<protein>
    <submittedName>
        <fullName evidence="4">Response regulator</fullName>
    </submittedName>
</protein>
<dbReference type="EMBL" id="BKAJ01000233">
    <property type="protein sequence ID" value="GEP61552.1"/>
    <property type="molecule type" value="Genomic_DNA"/>
</dbReference>
<dbReference type="GO" id="GO:0006355">
    <property type="term" value="P:regulation of DNA-templated transcription"/>
    <property type="evidence" value="ECO:0007669"/>
    <property type="project" value="TreeGrafter"/>
</dbReference>
<sequence length="123" mass="13553">MPIPIILVDDDALYREAVTADLEDRGFAVAAFADGPALLAALDEHIEAELVLVDWTLPHLSGLDLLRALRRRGCRLPVAFLTGRSGVERTEEARAAGAVDFIDKTCGIDELVLRLRRYIVRLS</sequence>
<keyword evidence="2" id="KW-0597">Phosphoprotein</keyword>
<dbReference type="Gene3D" id="3.40.50.2300">
    <property type="match status" value="1"/>
</dbReference>
<dbReference type="GO" id="GO:0000976">
    <property type="term" value="F:transcription cis-regulatory region binding"/>
    <property type="evidence" value="ECO:0007669"/>
    <property type="project" value="TreeGrafter"/>
</dbReference>
<evidence type="ECO:0000256" key="1">
    <source>
        <dbReference type="ARBA" id="ARBA00023125"/>
    </source>
</evidence>
<proteinExistence type="predicted"/>
<dbReference type="Pfam" id="PF00072">
    <property type="entry name" value="Response_reg"/>
    <property type="match status" value="1"/>
</dbReference>
<reference evidence="4 5" key="1">
    <citation type="submission" date="2019-07" db="EMBL/GenBank/DDBJ databases">
        <title>Whole genome shotgun sequence of Reyranella soli NBRC 108950.</title>
        <authorList>
            <person name="Hosoyama A."/>
            <person name="Uohara A."/>
            <person name="Ohji S."/>
            <person name="Ichikawa N."/>
        </authorList>
    </citation>
    <scope>NUCLEOTIDE SEQUENCE [LARGE SCALE GENOMIC DNA]</scope>
    <source>
        <strain evidence="4 5">NBRC 108950</strain>
    </source>
</reference>
<dbReference type="SUPFAM" id="SSF52172">
    <property type="entry name" value="CheY-like"/>
    <property type="match status" value="1"/>
</dbReference>
<dbReference type="GO" id="GO:0032993">
    <property type="term" value="C:protein-DNA complex"/>
    <property type="evidence" value="ECO:0007669"/>
    <property type="project" value="TreeGrafter"/>
</dbReference>
<name>A0A512NRL0_9HYPH</name>
<dbReference type="Proteomes" id="UP000321058">
    <property type="component" value="Unassembled WGS sequence"/>
</dbReference>
<dbReference type="RefSeq" id="WP_170303808.1">
    <property type="nucleotide sequence ID" value="NZ_BKAJ01000233.1"/>
</dbReference>
<evidence type="ECO:0000313" key="4">
    <source>
        <dbReference type="EMBL" id="GEP61552.1"/>
    </source>
</evidence>
<keyword evidence="1" id="KW-0238">DNA-binding</keyword>
<dbReference type="CDD" id="cd00156">
    <property type="entry name" value="REC"/>
    <property type="match status" value="1"/>
</dbReference>
<comment type="caution">
    <text evidence="4">The sequence shown here is derived from an EMBL/GenBank/DDBJ whole genome shotgun (WGS) entry which is preliminary data.</text>
</comment>
<dbReference type="GO" id="GO:0000156">
    <property type="term" value="F:phosphorelay response regulator activity"/>
    <property type="evidence" value="ECO:0007669"/>
    <property type="project" value="TreeGrafter"/>
</dbReference>
<dbReference type="SMART" id="SM00448">
    <property type="entry name" value="REC"/>
    <property type="match status" value="1"/>
</dbReference>
<evidence type="ECO:0000259" key="3">
    <source>
        <dbReference type="PROSITE" id="PS50110"/>
    </source>
</evidence>
<evidence type="ECO:0000256" key="2">
    <source>
        <dbReference type="PROSITE-ProRule" id="PRU00169"/>
    </source>
</evidence>
<dbReference type="InterPro" id="IPR039420">
    <property type="entry name" value="WalR-like"/>
</dbReference>
<evidence type="ECO:0000313" key="5">
    <source>
        <dbReference type="Proteomes" id="UP000321058"/>
    </source>
</evidence>
<dbReference type="PANTHER" id="PTHR48111:SF56">
    <property type="entry name" value="TETRATHIONATE RESPONSE REGULATORY PROTEIN TTRR"/>
    <property type="match status" value="1"/>
</dbReference>
<dbReference type="GO" id="GO:0005829">
    <property type="term" value="C:cytosol"/>
    <property type="evidence" value="ECO:0007669"/>
    <property type="project" value="TreeGrafter"/>
</dbReference>
<dbReference type="PROSITE" id="PS50110">
    <property type="entry name" value="RESPONSE_REGULATORY"/>
    <property type="match status" value="1"/>
</dbReference>
<dbReference type="PANTHER" id="PTHR48111">
    <property type="entry name" value="REGULATOR OF RPOS"/>
    <property type="match status" value="1"/>
</dbReference>
<feature type="domain" description="Response regulatory" evidence="3">
    <location>
        <begin position="4"/>
        <end position="119"/>
    </location>
</feature>
<gene>
    <name evidence="4" type="ORF">RSO01_87180</name>
</gene>
<keyword evidence="5" id="KW-1185">Reference proteome</keyword>
<accession>A0A512NRL0</accession>